<name>A0A4Q4TPT1_9PEZI</name>
<dbReference type="Proteomes" id="UP000293360">
    <property type="component" value="Unassembled WGS sequence"/>
</dbReference>
<dbReference type="EMBL" id="QJNU01000057">
    <property type="protein sequence ID" value="RYP08632.1"/>
    <property type="molecule type" value="Genomic_DNA"/>
</dbReference>
<comment type="caution">
    <text evidence="2">The sequence shown here is derived from an EMBL/GenBank/DDBJ whole genome shotgun (WGS) entry which is preliminary data.</text>
</comment>
<dbReference type="OrthoDB" id="4747001at2759"/>
<accession>A0A4Q4TPT1</accession>
<evidence type="ECO:0000313" key="2">
    <source>
        <dbReference type="EMBL" id="RYP08632.1"/>
    </source>
</evidence>
<sequence>MTSQNLVKYTLSEEELCDLSQRLLTEQPPSVNERFVCYMVDGKAETSNLARHVERVVFEERFGLDDAAMTRLYGPYEAASSFFLVVDRLNSHPAGAARIGRNCEAGFLTLNDASRMVGVSLETFRAHYNVGNMDEVWDLGTTVVLKEYRAIDNHLVSQICYRCLWARAMHEGIKHYVTILDGDIRRTFALVGLPFEPLIGTGEVYHEGSKDSMFMYGPPAGFPGGAAKGLARVNEKLKPFVASFKTRVFDGPDVDHHLMFDISKAPGALKRDDEATTTPATKTPPAQDVATSANGHGLSQWYGGSKRYFSSI</sequence>
<protein>
    <submittedName>
        <fullName evidence="2">Uncharacterized protein</fullName>
    </submittedName>
</protein>
<reference evidence="2 3" key="1">
    <citation type="submission" date="2018-06" db="EMBL/GenBank/DDBJ databases">
        <title>Complete Genomes of Monosporascus.</title>
        <authorList>
            <person name="Robinson A.J."/>
            <person name="Natvig D.O."/>
        </authorList>
    </citation>
    <scope>NUCLEOTIDE SEQUENCE [LARGE SCALE GENOMIC DNA]</scope>
    <source>
        <strain evidence="2 3">CBS 110550</strain>
    </source>
</reference>
<evidence type="ECO:0000256" key="1">
    <source>
        <dbReference type="SAM" id="MobiDB-lite"/>
    </source>
</evidence>
<evidence type="ECO:0000313" key="3">
    <source>
        <dbReference type="Proteomes" id="UP000293360"/>
    </source>
</evidence>
<feature type="region of interest" description="Disordered" evidence="1">
    <location>
        <begin position="270"/>
        <end position="296"/>
    </location>
</feature>
<proteinExistence type="predicted"/>
<keyword evidence="3" id="KW-1185">Reference proteome</keyword>
<organism evidence="2 3">
    <name type="scientific">Monosporascus ibericus</name>
    <dbReference type="NCBI Taxonomy" id="155417"/>
    <lineage>
        <taxon>Eukaryota</taxon>
        <taxon>Fungi</taxon>
        <taxon>Dikarya</taxon>
        <taxon>Ascomycota</taxon>
        <taxon>Pezizomycotina</taxon>
        <taxon>Sordariomycetes</taxon>
        <taxon>Xylariomycetidae</taxon>
        <taxon>Xylariales</taxon>
        <taxon>Xylariales incertae sedis</taxon>
        <taxon>Monosporascus</taxon>
    </lineage>
</organism>
<feature type="compositionally biased region" description="Low complexity" evidence="1">
    <location>
        <begin position="276"/>
        <end position="286"/>
    </location>
</feature>
<dbReference type="Gene3D" id="3.40.630.30">
    <property type="match status" value="1"/>
</dbReference>
<gene>
    <name evidence="2" type="ORF">DL764_001760</name>
</gene>
<dbReference type="AlphaFoldDB" id="A0A4Q4TPT1"/>